<protein>
    <submittedName>
        <fullName evidence="2">Uncharacterized protein</fullName>
    </submittedName>
</protein>
<dbReference type="Proteomes" id="UP000652761">
    <property type="component" value="Unassembled WGS sequence"/>
</dbReference>
<proteinExistence type="predicted"/>
<dbReference type="AlphaFoldDB" id="A0A843TD67"/>
<name>A0A843TD67_COLES</name>
<evidence type="ECO:0000256" key="1">
    <source>
        <dbReference type="SAM" id="MobiDB-lite"/>
    </source>
</evidence>
<feature type="region of interest" description="Disordered" evidence="1">
    <location>
        <begin position="159"/>
        <end position="183"/>
    </location>
</feature>
<dbReference type="EMBL" id="NMUH01000062">
    <property type="protein sequence ID" value="MQL70302.1"/>
    <property type="molecule type" value="Genomic_DNA"/>
</dbReference>
<gene>
    <name evidence="2" type="ORF">Taro_002619</name>
</gene>
<feature type="non-terminal residue" evidence="2">
    <location>
        <position position="183"/>
    </location>
</feature>
<keyword evidence="3" id="KW-1185">Reference proteome</keyword>
<feature type="compositionally biased region" description="Basic and acidic residues" evidence="1">
    <location>
        <begin position="100"/>
        <end position="120"/>
    </location>
</feature>
<feature type="compositionally biased region" description="Low complexity" evidence="1">
    <location>
        <begin position="159"/>
        <end position="171"/>
    </location>
</feature>
<organism evidence="2 3">
    <name type="scientific">Colocasia esculenta</name>
    <name type="common">Wild taro</name>
    <name type="synonym">Arum esculentum</name>
    <dbReference type="NCBI Taxonomy" id="4460"/>
    <lineage>
        <taxon>Eukaryota</taxon>
        <taxon>Viridiplantae</taxon>
        <taxon>Streptophyta</taxon>
        <taxon>Embryophyta</taxon>
        <taxon>Tracheophyta</taxon>
        <taxon>Spermatophyta</taxon>
        <taxon>Magnoliopsida</taxon>
        <taxon>Liliopsida</taxon>
        <taxon>Araceae</taxon>
        <taxon>Aroideae</taxon>
        <taxon>Colocasieae</taxon>
        <taxon>Colocasia</taxon>
    </lineage>
</organism>
<evidence type="ECO:0000313" key="2">
    <source>
        <dbReference type="EMBL" id="MQL70302.1"/>
    </source>
</evidence>
<reference evidence="2" key="1">
    <citation type="submission" date="2017-07" db="EMBL/GenBank/DDBJ databases">
        <title>Taro Niue Genome Assembly and Annotation.</title>
        <authorList>
            <person name="Atibalentja N."/>
            <person name="Keating K."/>
            <person name="Fields C.J."/>
        </authorList>
    </citation>
    <scope>NUCLEOTIDE SEQUENCE</scope>
    <source>
        <strain evidence="2">Niue_2</strain>
        <tissue evidence="2">Leaf</tissue>
    </source>
</reference>
<feature type="non-terminal residue" evidence="2">
    <location>
        <position position="1"/>
    </location>
</feature>
<evidence type="ECO:0000313" key="3">
    <source>
        <dbReference type="Proteomes" id="UP000652761"/>
    </source>
</evidence>
<sequence length="183" mass="20079">QTSEIHEELWFSSRLEDEKKVYTQYLPHSENAMEEGDTTRDASVCTDATSVYRGAHGDRDTRRLARWRSHPCFHATSFSIHVCAEGSPIPVITDPTSRTPARDPEGRVATHGSEDPEGYQKKGAVLKGHTPRTFKTQLSAHSGYKSSQDSLSLLLTTHGATAASATRPTPSSRDDEPLATGSR</sequence>
<feature type="region of interest" description="Disordered" evidence="1">
    <location>
        <begin position="91"/>
        <end position="131"/>
    </location>
</feature>
<accession>A0A843TD67</accession>
<comment type="caution">
    <text evidence="2">The sequence shown here is derived from an EMBL/GenBank/DDBJ whole genome shotgun (WGS) entry which is preliminary data.</text>
</comment>